<name>A0ACA9SM82_9GLOM</name>
<feature type="non-terminal residue" evidence="1">
    <location>
        <position position="1"/>
    </location>
</feature>
<proteinExistence type="predicted"/>
<dbReference type="Proteomes" id="UP000789920">
    <property type="component" value="Unassembled WGS sequence"/>
</dbReference>
<evidence type="ECO:0000313" key="2">
    <source>
        <dbReference type="Proteomes" id="UP000789920"/>
    </source>
</evidence>
<protein>
    <submittedName>
        <fullName evidence="1">15605_t:CDS:1</fullName>
    </submittedName>
</protein>
<dbReference type="EMBL" id="CAJVQC010138804">
    <property type="protein sequence ID" value="CAG8843534.1"/>
    <property type="molecule type" value="Genomic_DNA"/>
</dbReference>
<organism evidence="1 2">
    <name type="scientific">Racocetra persica</name>
    <dbReference type="NCBI Taxonomy" id="160502"/>
    <lineage>
        <taxon>Eukaryota</taxon>
        <taxon>Fungi</taxon>
        <taxon>Fungi incertae sedis</taxon>
        <taxon>Mucoromycota</taxon>
        <taxon>Glomeromycotina</taxon>
        <taxon>Glomeromycetes</taxon>
        <taxon>Diversisporales</taxon>
        <taxon>Gigasporaceae</taxon>
        <taxon>Racocetra</taxon>
    </lineage>
</organism>
<keyword evidence="2" id="KW-1185">Reference proteome</keyword>
<accession>A0ACA9SM82</accession>
<gene>
    <name evidence="1" type="ORF">RPERSI_LOCUS32806</name>
</gene>
<feature type="non-terminal residue" evidence="1">
    <location>
        <position position="49"/>
    </location>
</feature>
<comment type="caution">
    <text evidence="1">The sequence shown here is derived from an EMBL/GenBank/DDBJ whole genome shotgun (WGS) entry which is preliminary data.</text>
</comment>
<reference evidence="1" key="1">
    <citation type="submission" date="2021-06" db="EMBL/GenBank/DDBJ databases">
        <authorList>
            <person name="Kallberg Y."/>
            <person name="Tangrot J."/>
            <person name="Rosling A."/>
        </authorList>
    </citation>
    <scope>NUCLEOTIDE SEQUENCE</scope>
    <source>
        <strain evidence="1">MA461A</strain>
    </source>
</reference>
<sequence>LVIISTSFTDYTELTIFTEPIKPPMLTESTIPIVNIESIEFTESNEPTN</sequence>
<evidence type="ECO:0000313" key="1">
    <source>
        <dbReference type="EMBL" id="CAG8843534.1"/>
    </source>
</evidence>